<gene>
    <name evidence="1" type="primary">P0690C12.19</name>
</gene>
<evidence type="ECO:0000313" key="2">
    <source>
        <dbReference type="Proteomes" id="UP000000763"/>
    </source>
</evidence>
<reference evidence="2" key="1">
    <citation type="journal article" date="2005" name="Nature">
        <title>The map-based sequence of the rice genome.</title>
        <authorList>
            <consortium name="International rice genome sequencing project (IRGSP)"/>
            <person name="Matsumoto T."/>
            <person name="Wu J."/>
            <person name="Kanamori H."/>
            <person name="Katayose Y."/>
            <person name="Fujisawa M."/>
            <person name="Namiki N."/>
            <person name="Mizuno H."/>
            <person name="Yamamoto K."/>
            <person name="Antonio B.A."/>
            <person name="Baba T."/>
            <person name="Sakata K."/>
            <person name="Nagamura Y."/>
            <person name="Aoki H."/>
            <person name="Arikawa K."/>
            <person name="Arita K."/>
            <person name="Bito T."/>
            <person name="Chiden Y."/>
            <person name="Fujitsuka N."/>
            <person name="Fukunaka R."/>
            <person name="Hamada M."/>
            <person name="Harada C."/>
            <person name="Hayashi A."/>
            <person name="Hijishita S."/>
            <person name="Honda M."/>
            <person name="Hosokawa S."/>
            <person name="Ichikawa Y."/>
            <person name="Idonuma A."/>
            <person name="Iijima M."/>
            <person name="Ikeda M."/>
            <person name="Ikeno M."/>
            <person name="Ito K."/>
            <person name="Ito S."/>
            <person name="Ito T."/>
            <person name="Ito Y."/>
            <person name="Ito Y."/>
            <person name="Iwabuchi A."/>
            <person name="Kamiya K."/>
            <person name="Karasawa W."/>
            <person name="Kurita K."/>
            <person name="Katagiri S."/>
            <person name="Kikuta A."/>
            <person name="Kobayashi H."/>
            <person name="Kobayashi N."/>
            <person name="Machita K."/>
            <person name="Maehara T."/>
            <person name="Masukawa M."/>
            <person name="Mizubayashi T."/>
            <person name="Mukai Y."/>
            <person name="Nagasaki H."/>
            <person name="Nagata Y."/>
            <person name="Naito S."/>
            <person name="Nakashima M."/>
            <person name="Nakama Y."/>
            <person name="Nakamichi Y."/>
            <person name="Nakamura M."/>
            <person name="Meguro A."/>
            <person name="Negishi M."/>
            <person name="Ohta I."/>
            <person name="Ohta T."/>
            <person name="Okamoto M."/>
            <person name="Ono N."/>
            <person name="Saji S."/>
            <person name="Sakaguchi M."/>
            <person name="Sakai K."/>
            <person name="Shibata M."/>
            <person name="Shimokawa T."/>
            <person name="Song J."/>
            <person name="Takazaki Y."/>
            <person name="Terasawa K."/>
            <person name="Tsugane M."/>
            <person name="Tsuji K."/>
            <person name="Ueda S."/>
            <person name="Waki K."/>
            <person name="Yamagata H."/>
            <person name="Yamamoto M."/>
            <person name="Yamamoto S."/>
            <person name="Yamane H."/>
            <person name="Yoshiki S."/>
            <person name="Yoshihara R."/>
            <person name="Yukawa K."/>
            <person name="Zhong H."/>
            <person name="Yano M."/>
            <person name="Yuan Q."/>
            <person name="Ouyang S."/>
            <person name="Liu J."/>
            <person name="Jones K.M."/>
            <person name="Gansberger K."/>
            <person name="Moffat K."/>
            <person name="Hill J."/>
            <person name="Bera J."/>
            <person name="Fadrosh D."/>
            <person name="Jin S."/>
            <person name="Johri S."/>
            <person name="Kim M."/>
            <person name="Overton L."/>
            <person name="Reardon M."/>
            <person name="Tsitrin T."/>
            <person name="Vuong H."/>
            <person name="Weaver B."/>
            <person name="Ciecko A."/>
            <person name="Tallon L."/>
            <person name="Jackson J."/>
            <person name="Pai G."/>
            <person name="Aken S.V."/>
            <person name="Utterback T."/>
            <person name="Reidmuller S."/>
            <person name="Feldblyum T."/>
            <person name="Hsiao J."/>
            <person name="Zismann V."/>
            <person name="Iobst S."/>
            <person name="de Vazeille A.R."/>
            <person name="Buell C.R."/>
            <person name="Ying K."/>
            <person name="Li Y."/>
            <person name="Lu T."/>
            <person name="Huang Y."/>
            <person name="Zhao Q."/>
            <person name="Feng Q."/>
            <person name="Zhang L."/>
            <person name="Zhu J."/>
            <person name="Weng Q."/>
            <person name="Mu J."/>
            <person name="Lu Y."/>
            <person name="Fan D."/>
            <person name="Liu Y."/>
            <person name="Guan J."/>
            <person name="Zhang Y."/>
            <person name="Yu S."/>
            <person name="Liu X."/>
            <person name="Zhang Y."/>
            <person name="Hong G."/>
            <person name="Han B."/>
            <person name="Choisne N."/>
            <person name="Demange N."/>
            <person name="Orjeda G."/>
            <person name="Samain S."/>
            <person name="Cattolico L."/>
            <person name="Pelletier E."/>
            <person name="Couloux A."/>
            <person name="Segurens B."/>
            <person name="Wincker P."/>
            <person name="D'Hont A."/>
            <person name="Scarpelli C."/>
            <person name="Weissenbach J."/>
            <person name="Salanoubat M."/>
            <person name="Quetier F."/>
            <person name="Yu Y."/>
            <person name="Kim H.R."/>
            <person name="Rambo T."/>
            <person name="Currie J."/>
            <person name="Collura K."/>
            <person name="Luo M."/>
            <person name="Yang T."/>
            <person name="Ammiraju J.S.S."/>
            <person name="Engler F."/>
            <person name="Soderlund C."/>
            <person name="Wing R.A."/>
            <person name="Palmer L.E."/>
            <person name="de la Bastide M."/>
            <person name="Spiegel L."/>
            <person name="Nascimento L."/>
            <person name="Zutavern T."/>
            <person name="O'Shaughnessy A."/>
            <person name="Dike S."/>
            <person name="Dedhia N."/>
            <person name="Preston R."/>
            <person name="Balija V."/>
            <person name="McCombie W.R."/>
            <person name="Chow T."/>
            <person name="Chen H."/>
            <person name="Chung M."/>
            <person name="Chen C."/>
            <person name="Shaw J."/>
            <person name="Wu H."/>
            <person name="Hsiao K."/>
            <person name="Chao Y."/>
            <person name="Chu M."/>
            <person name="Cheng C."/>
            <person name="Hour A."/>
            <person name="Lee P."/>
            <person name="Lin S."/>
            <person name="Lin Y."/>
            <person name="Liou J."/>
            <person name="Liu S."/>
            <person name="Hsing Y."/>
            <person name="Raghuvanshi S."/>
            <person name="Mohanty A."/>
            <person name="Bharti A.K."/>
            <person name="Gaur A."/>
            <person name="Gupta V."/>
            <person name="Kumar D."/>
            <person name="Ravi V."/>
            <person name="Vij S."/>
            <person name="Kapur A."/>
            <person name="Khurana P."/>
            <person name="Khurana P."/>
            <person name="Khurana J.P."/>
            <person name="Tyagi A.K."/>
            <person name="Gaikwad K."/>
            <person name="Singh A."/>
            <person name="Dalal V."/>
            <person name="Srivastava S."/>
            <person name="Dixit A."/>
            <person name="Pal A.K."/>
            <person name="Ghazi I.A."/>
            <person name="Yadav M."/>
            <person name="Pandit A."/>
            <person name="Bhargava A."/>
            <person name="Sureshbabu K."/>
            <person name="Batra K."/>
            <person name="Sharma T.R."/>
            <person name="Mohapatra T."/>
            <person name="Singh N.K."/>
            <person name="Messing J."/>
            <person name="Nelson A.B."/>
            <person name="Fuks G."/>
            <person name="Kavchok S."/>
            <person name="Keizer G."/>
            <person name="Linton E."/>
            <person name="Llaca V."/>
            <person name="Song R."/>
            <person name="Tanyolac B."/>
            <person name="Young S."/>
            <person name="Ho-Il K."/>
            <person name="Hahn J.H."/>
            <person name="Sangsakoo G."/>
            <person name="Vanavichit A."/>
            <person name="de Mattos Luiz.A.T."/>
            <person name="Zimmer P.D."/>
            <person name="Malone G."/>
            <person name="Dellagostin O."/>
            <person name="de Oliveira A.C."/>
            <person name="Bevan M."/>
            <person name="Bancroft I."/>
            <person name="Minx P."/>
            <person name="Cordum H."/>
            <person name="Wilson R."/>
            <person name="Cheng Z."/>
            <person name="Jin W."/>
            <person name="Jiang J."/>
            <person name="Leong S.A."/>
            <person name="Iwama H."/>
            <person name="Gojobori T."/>
            <person name="Itoh T."/>
            <person name="Niimura Y."/>
            <person name="Fujii Y."/>
            <person name="Habara T."/>
            <person name="Sakai H."/>
            <person name="Sato Y."/>
            <person name="Wilson G."/>
            <person name="Kumar K."/>
            <person name="McCouch S."/>
            <person name="Juretic N."/>
            <person name="Hoen D."/>
            <person name="Wright S."/>
            <person name="Bruskiewich R."/>
            <person name="Bureau T."/>
            <person name="Miyao A."/>
            <person name="Hirochika H."/>
            <person name="Nishikawa T."/>
            <person name="Kadowaki K."/>
            <person name="Sugiura M."/>
            <person name="Burr B."/>
            <person name="Sasaki T."/>
        </authorList>
    </citation>
    <scope>NUCLEOTIDE SEQUENCE [LARGE SCALE GENOMIC DNA]</scope>
    <source>
        <strain evidence="2">cv. Nipponbare</strain>
    </source>
</reference>
<sequence>MDQINWHAHKPKGKLFGPTLELSRSPRPRVFTSTDIDYENRFSQTDRKGSFPPQKLAIEVRGSPTYILGHLPFHNQCGTIQQSLPSHIGVPQPLHRIWAPLAHGPSGYPEMSRSIDNEDTSYKALRSRSLFCNEKILKAPSNLPPARCHACDKPTCGGVDIYASRANEKILSYGTIEYTNPPSCHVVHVDE</sequence>
<dbReference type="AlphaFoldDB" id="Q6ZD14"/>
<evidence type="ECO:0000313" key="1">
    <source>
        <dbReference type="EMBL" id="BAD05307.1"/>
    </source>
</evidence>
<name>Q6ZD14_ORYSJ</name>
<protein>
    <submittedName>
        <fullName evidence="1">Uncharacterized protein</fullName>
    </submittedName>
</protein>
<accession>Q6ZD14</accession>
<dbReference type="EMBL" id="AP004465">
    <property type="protein sequence ID" value="BAD05307.1"/>
    <property type="molecule type" value="Genomic_DNA"/>
</dbReference>
<organism evidence="1 2">
    <name type="scientific">Oryza sativa subsp. japonica</name>
    <name type="common">Rice</name>
    <dbReference type="NCBI Taxonomy" id="39947"/>
    <lineage>
        <taxon>Eukaryota</taxon>
        <taxon>Viridiplantae</taxon>
        <taxon>Streptophyta</taxon>
        <taxon>Embryophyta</taxon>
        <taxon>Tracheophyta</taxon>
        <taxon>Spermatophyta</taxon>
        <taxon>Magnoliopsida</taxon>
        <taxon>Liliopsida</taxon>
        <taxon>Poales</taxon>
        <taxon>Poaceae</taxon>
        <taxon>BOP clade</taxon>
        <taxon>Oryzoideae</taxon>
        <taxon>Oryzeae</taxon>
        <taxon>Oryzinae</taxon>
        <taxon>Oryza</taxon>
        <taxon>Oryza sativa</taxon>
    </lineage>
</organism>
<reference evidence="2" key="2">
    <citation type="journal article" date="2008" name="Nucleic Acids Res.">
        <title>The rice annotation project database (RAP-DB): 2008 update.</title>
        <authorList>
            <consortium name="The rice annotation project (RAP)"/>
        </authorList>
    </citation>
    <scope>GENOME REANNOTATION</scope>
    <source>
        <strain evidence="2">cv. Nipponbare</strain>
    </source>
</reference>
<dbReference type="Proteomes" id="UP000000763">
    <property type="component" value="Chromosome 8"/>
</dbReference>
<proteinExistence type="predicted"/>